<dbReference type="InterPro" id="IPR036864">
    <property type="entry name" value="Zn2-C6_fun-type_DNA-bd_sf"/>
</dbReference>
<gene>
    <name evidence="2" type="ORF">CPELLU_LOCUS10130</name>
</gene>
<organism evidence="2 3">
    <name type="scientific">Cetraspora pellucida</name>
    <dbReference type="NCBI Taxonomy" id="1433469"/>
    <lineage>
        <taxon>Eukaryota</taxon>
        <taxon>Fungi</taxon>
        <taxon>Fungi incertae sedis</taxon>
        <taxon>Mucoromycota</taxon>
        <taxon>Glomeromycotina</taxon>
        <taxon>Glomeromycetes</taxon>
        <taxon>Diversisporales</taxon>
        <taxon>Gigasporaceae</taxon>
        <taxon>Cetraspora</taxon>
    </lineage>
</organism>
<dbReference type="PROSITE" id="PS00463">
    <property type="entry name" value="ZN2_CY6_FUNGAL_1"/>
    <property type="match status" value="1"/>
</dbReference>
<accession>A0A9N9E7E4</accession>
<sequence>MKPKGTRSLSACIQCRRAKIKCTNFNSKVGCNECEKRQLKCIVDPYRKKRGPKPKIHITPTSQLPNTINFDLKVSGLNEAYDFGNNMVYDVQPSEVKPTLSTRCISCVKGKKLCKGGVPGLFKCDRCQKKSGCIFQCAEVYLDIFDITFRINHFYQLDPPESVSSKYDIVMDAISQKSYLRHYNCNHKIEITSALLDAMISSYKTLNPTYVMPTYSADDIFKFSNLHGQTEESYASDFSEIDFTSSMVLDAYGPQFNVHHPVDSHFNVYENVDHYYQPVLTHNTNFLPLHLTH</sequence>
<dbReference type="GO" id="GO:0008270">
    <property type="term" value="F:zinc ion binding"/>
    <property type="evidence" value="ECO:0007669"/>
    <property type="project" value="InterPro"/>
</dbReference>
<dbReference type="EMBL" id="CAJVQA010008199">
    <property type="protein sequence ID" value="CAG8668108.1"/>
    <property type="molecule type" value="Genomic_DNA"/>
</dbReference>
<dbReference type="SUPFAM" id="SSF57701">
    <property type="entry name" value="Zn2/Cys6 DNA-binding domain"/>
    <property type="match status" value="1"/>
</dbReference>
<proteinExistence type="predicted"/>
<dbReference type="InterPro" id="IPR001138">
    <property type="entry name" value="Zn2Cys6_DnaBD"/>
</dbReference>
<evidence type="ECO:0000259" key="1">
    <source>
        <dbReference type="PROSITE" id="PS50048"/>
    </source>
</evidence>
<reference evidence="2" key="1">
    <citation type="submission" date="2021-06" db="EMBL/GenBank/DDBJ databases">
        <authorList>
            <person name="Kallberg Y."/>
            <person name="Tangrot J."/>
            <person name="Rosling A."/>
        </authorList>
    </citation>
    <scope>NUCLEOTIDE SEQUENCE</scope>
    <source>
        <strain evidence="2">FL966</strain>
    </source>
</reference>
<dbReference type="PROSITE" id="PS50048">
    <property type="entry name" value="ZN2_CY6_FUNGAL_2"/>
    <property type="match status" value="1"/>
</dbReference>
<dbReference type="SMART" id="SM00066">
    <property type="entry name" value="GAL4"/>
    <property type="match status" value="1"/>
</dbReference>
<dbReference type="OrthoDB" id="2384352at2759"/>
<dbReference type="GO" id="GO:0000981">
    <property type="term" value="F:DNA-binding transcription factor activity, RNA polymerase II-specific"/>
    <property type="evidence" value="ECO:0007669"/>
    <property type="project" value="InterPro"/>
</dbReference>
<evidence type="ECO:0000313" key="3">
    <source>
        <dbReference type="Proteomes" id="UP000789759"/>
    </source>
</evidence>
<dbReference type="AlphaFoldDB" id="A0A9N9E7E4"/>
<feature type="domain" description="Zn(2)-C6 fungal-type" evidence="1">
    <location>
        <begin position="11"/>
        <end position="43"/>
    </location>
</feature>
<comment type="caution">
    <text evidence="2">The sequence shown here is derived from an EMBL/GenBank/DDBJ whole genome shotgun (WGS) entry which is preliminary data.</text>
</comment>
<evidence type="ECO:0000313" key="2">
    <source>
        <dbReference type="EMBL" id="CAG8668108.1"/>
    </source>
</evidence>
<dbReference type="CDD" id="cd00067">
    <property type="entry name" value="GAL4"/>
    <property type="match status" value="1"/>
</dbReference>
<dbReference type="Gene3D" id="4.10.240.10">
    <property type="entry name" value="Zn(2)-C6 fungal-type DNA-binding domain"/>
    <property type="match status" value="1"/>
</dbReference>
<dbReference type="Pfam" id="PF00172">
    <property type="entry name" value="Zn_clus"/>
    <property type="match status" value="1"/>
</dbReference>
<name>A0A9N9E7E4_9GLOM</name>
<protein>
    <submittedName>
        <fullName evidence="2">17237_t:CDS:1</fullName>
    </submittedName>
</protein>
<keyword evidence="3" id="KW-1185">Reference proteome</keyword>
<dbReference type="Proteomes" id="UP000789759">
    <property type="component" value="Unassembled WGS sequence"/>
</dbReference>